<comment type="caution">
    <text evidence="2">The sequence shown here is derived from an EMBL/GenBank/DDBJ whole genome shotgun (WGS) entry which is preliminary data.</text>
</comment>
<dbReference type="Pfam" id="PF04909">
    <property type="entry name" value="Amidohydro_2"/>
    <property type="match status" value="1"/>
</dbReference>
<dbReference type="SUPFAM" id="SSF51556">
    <property type="entry name" value="Metallo-dependent hydrolases"/>
    <property type="match status" value="1"/>
</dbReference>
<dbReference type="PANTHER" id="PTHR35563">
    <property type="entry name" value="BARREL METAL-DEPENDENT HYDROLASE, PUTATIVE (AFU_ORTHOLOGUE AFUA_1G16240)-RELATED"/>
    <property type="match status" value="1"/>
</dbReference>
<evidence type="ECO:0000259" key="1">
    <source>
        <dbReference type="Pfam" id="PF04909"/>
    </source>
</evidence>
<dbReference type="EMBL" id="JAVRQI010000002">
    <property type="protein sequence ID" value="MDT1060900.1"/>
    <property type="molecule type" value="Genomic_DNA"/>
</dbReference>
<sequence length="277" mass="30783">MTGKQNMIDCHLHLFDPVRFPYAPDTHYRPAGHEIATLAQMRAVLAANGIERVLLVQPNSAYGTDNAMMLDAIAQSGGLWRGMAVVDPDIEIDHLCALKRQGVIGATCVLQNYSPEDLRRFPALIEKLVGLDMIFDVQFAGDEIFAAQSLFAGSPVRLAIDHCGRPDLSQGRDAPAFRALLDLADRAAPTTIKISGHHKFAPFPWPFEAADPFIAEILSAFTPARSVWGSDWPFLRVPERVDYSPLLPLAARYLDSDAARDQLFRRTALREFWGERD</sequence>
<accession>A0ABU3E9K1</accession>
<dbReference type="PANTHER" id="PTHR35563:SF2">
    <property type="entry name" value="BARREL METAL-DEPENDENT HYDROLASE, PUTATIVE (AFU_ORTHOLOGUE AFUA_1G16240)-RELATED"/>
    <property type="match status" value="1"/>
</dbReference>
<keyword evidence="3" id="KW-1185">Reference proteome</keyword>
<dbReference type="InterPro" id="IPR006680">
    <property type="entry name" value="Amidohydro-rel"/>
</dbReference>
<name>A0ABU3E9K1_9RHOB</name>
<dbReference type="Gene3D" id="3.20.20.140">
    <property type="entry name" value="Metal-dependent hydrolases"/>
    <property type="match status" value="1"/>
</dbReference>
<evidence type="ECO:0000313" key="3">
    <source>
        <dbReference type="Proteomes" id="UP001251085"/>
    </source>
</evidence>
<organism evidence="2 3">
    <name type="scientific">Paracoccus broussonetiae</name>
    <dbReference type="NCBI Taxonomy" id="3075834"/>
    <lineage>
        <taxon>Bacteria</taxon>
        <taxon>Pseudomonadati</taxon>
        <taxon>Pseudomonadota</taxon>
        <taxon>Alphaproteobacteria</taxon>
        <taxon>Rhodobacterales</taxon>
        <taxon>Paracoccaceae</taxon>
        <taxon>Paracoccus</taxon>
    </lineage>
</organism>
<feature type="domain" description="Amidohydrolase-related" evidence="1">
    <location>
        <begin position="8"/>
        <end position="270"/>
    </location>
</feature>
<reference evidence="3" key="1">
    <citation type="submission" date="2023-07" db="EMBL/GenBank/DDBJ databases">
        <title>Characterization of two Paracoccaceae strains isolated from Phycosphere and proposal of Xinfangfangia lacusdiani sp. nov.</title>
        <authorList>
            <person name="Deng Y."/>
            <person name="Zhang Y.Q."/>
        </authorList>
    </citation>
    <scope>NUCLEOTIDE SEQUENCE [LARGE SCALE GENOMIC DNA]</scope>
    <source>
        <strain evidence="3">CPCC 101403</strain>
    </source>
</reference>
<dbReference type="InterPro" id="IPR032466">
    <property type="entry name" value="Metal_Hydrolase"/>
</dbReference>
<dbReference type="RefSeq" id="WP_311758006.1">
    <property type="nucleotide sequence ID" value="NZ_JAVRQI010000002.1"/>
</dbReference>
<dbReference type="Proteomes" id="UP001251085">
    <property type="component" value="Unassembled WGS sequence"/>
</dbReference>
<protein>
    <submittedName>
        <fullName evidence="2">Amidohydrolase family protein</fullName>
    </submittedName>
</protein>
<proteinExistence type="predicted"/>
<dbReference type="InterPro" id="IPR052358">
    <property type="entry name" value="Aro_Compnd_Degr_Hydrolases"/>
</dbReference>
<evidence type="ECO:0000313" key="2">
    <source>
        <dbReference type="EMBL" id="MDT1060900.1"/>
    </source>
</evidence>
<gene>
    <name evidence="2" type="ORF">RM190_03455</name>
</gene>